<keyword evidence="1" id="KW-0472">Membrane</keyword>
<evidence type="ECO:0000256" key="1">
    <source>
        <dbReference type="SAM" id="Phobius"/>
    </source>
</evidence>
<dbReference type="RefSeq" id="WP_272180109.1">
    <property type="nucleotide sequence ID" value="NZ_JAQOMS010000002.1"/>
</dbReference>
<keyword evidence="3" id="KW-1185">Reference proteome</keyword>
<organism evidence="2 3">
    <name type="scientific">Psychrosphaera algicola</name>
    <dbReference type="NCBI Taxonomy" id="3023714"/>
    <lineage>
        <taxon>Bacteria</taxon>
        <taxon>Pseudomonadati</taxon>
        <taxon>Pseudomonadota</taxon>
        <taxon>Gammaproteobacteria</taxon>
        <taxon>Alteromonadales</taxon>
        <taxon>Pseudoalteromonadaceae</taxon>
        <taxon>Psychrosphaera</taxon>
    </lineage>
</organism>
<keyword evidence="1" id="KW-0812">Transmembrane</keyword>
<feature type="transmembrane region" description="Helical" evidence="1">
    <location>
        <begin position="84"/>
        <end position="104"/>
    </location>
</feature>
<dbReference type="InterPro" id="IPR021813">
    <property type="entry name" value="DUF3392"/>
</dbReference>
<accession>A0ABT5FAS7</accession>
<feature type="transmembrane region" description="Helical" evidence="1">
    <location>
        <begin position="51"/>
        <end position="72"/>
    </location>
</feature>
<dbReference type="Proteomes" id="UP001528411">
    <property type="component" value="Unassembled WGS sequence"/>
</dbReference>
<keyword evidence="1" id="KW-1133">Transmembrane helix</keyword>
<evidence type="ECO:0000313" key="3">
    <source>
        <dbReference type="Proteomes" id="UP001528411"/>
    </source>
</evidence>
<name>A0ABT5FAS7_9GAMM</name>
<evidence type="ECO:0000313" key="2">
    <source>
        <dbReference type="EMBL" id="MDC2888506.1"/>
    </source>
</evidence>
<feature type="transmembrane region" description="Helical" evidence="1">
    <location>
        <begin position="20"/>
        <end position="39"/>
    </location>
</feature>
<proteinExistence type="predicted"/>
<dbReference type="EMBL" id="JAQOMS010000002">
    <property type="protein sequence ID" value="MDC2888506.1"/>
    <property type="molecule type" value="Genomic_DNA"/>
</dbReference>
<comment type="caution">
    <text evidence="2">The sequence shown here is derived from an EMBL/GenBank/DDBJ whole genome shotgun (WGS) entry which is preliminary data.</text>
</comment>
<dbReference type="Pfam" id="PF11872">
    <property type="entry name" value="DUF3392"/>
    <property type="match status" value="1"/>
</dbReference>
<gene>
    <name evidence="2" type="ORF">PN838_06765</name>
</gene>
<protein>
    <submittedName>
        <fullName evidence="2">DUF3392 domain-containing protein</fullName>
    </submittedName>
</protein>
<sequence length="110" mass="12326">MDWVLSILSEFGRFMRPYSADISLGIVASILVICGADINKMVRRQLGNAHFIIRTVVFVLVCTFGYGALTVVLTQVLKVQLSQLSYSTFAIVVLAIFIMLGIWAERRKQI</sequence>
<reference evidence="2 3" key="1">
    <citation type="submission" date="2023-01" db="EMBL/GenBank/DDBJ databases">
        <title>Psychrosphaera sp. nov., isolated from marine algae.</title>
        <authorList>
            <person name="Bayburt H."/>
            <person name="Choi B.J."/>
            <person name="Kim J.M."/>
            <person name="Choi D.G."/>
            <person name="Jeon C.O."/>
        </authorList>
    </citation>
    <scope>NUCLEOTIDE SEQUENCE [LARGE SCALE GENOMIC DNA]</scope>
    <source>
        <strain evidence="2 3">G1-22</strain>
    </source>
</reference>